<dbReference type="AlphaFoldDB" id="A0AAV8X0A2"/>
<sequence>MFSIHKNSYLHSKFEEINPRLINRCVQRGMLNIARDFSGNDVYDLEPPFNRLTSEQPSIPVQHVDVTRRSLGFGRCAMPILRRELHDKNLETVLAAIESISDLAHDPERGYEAVNLNIVDRMVDLIVHDVPAIRERTAKALEIIARLAEGKEAIVSNKNLLENITICVEDEFREIRIHVAAIFLLLIICYVVLAADVLVSFGFIHILLSNLLEEETEIVEIHLETLRSLMYGCGKNLAIDQDGFFIFLKLLDRQNTQIVSRACECLSILTSARAGEKLAQE</sequence>
<organism evidence="2 3">
    <name type="scientific">Rhamnusium bicolor</name>
    <dbReference type="NCBI Taxonomy" id="1586634"/>
    <lineage>
        <taxon>Eukaryota</taxon>
        <taxon>Metazoa</taxon>
        <taxon>Ecdysozoa</taxon>
        <taxon>Arthropoda</taxon>
        <taxon>Hexapoda</taxon>
        <taxon>Insecta</taxon>
        <taxon>Pterygota</taxon>
        <taxon>Neoptera</taxon>
        <taxon>Endopterygota</taxon>
        <taxon>Coleoptera</taxon>
        <taxon>Polyphaga</taxon>
        <taxon>Cucujiformia</taxon>
        <taxon>Chrysomeloidea</taxon>
        <taxon>Cerambycidae</taxon>
        <taxon>Lepturinae</taxon>
        <taxon>Rhagiini</taxon>
        <taxon>Rhamnusium</taxon>
    </lineage>
</organism>
<dbReference type="Proteomes" id="UP001162156">
    <property type="component" value="Unassembled WGS sequence"/>
</dbReference>
<keyword evidence="3" id="KW-1185">Reference proteome</keyword>
<keyword evidence="1" id="KW-1133">Transmembrane helix</keyword>
<evidence type="ECO:0000256" key="1">
    <source>
        <dbReference type="SAM" id="Phobius"/>
    </source>
</evidence>
<proteinExistence type="predicted"/>
<dbReference type="Gene3D" id="1.25.10.10">
    <property type="entry name" value="Leucine-rich Repeat Variant"/>
    <property type="match status" value="1"/>
</dbReference>
<comment type="caution">
    <text evidence="2">The sequence shown here is derived from an EMBL/GenBank/DDBJ whole genome shotgun (WGS) entry which is preliminary data.</text>
</comment>
<evidence type="ECO:0000313" key="2">
    <source>
        <dbReference type="EMBL" id="KAJ8931920.1"/>
    </source>
</evidence>
<dbReference type="PANTHER" id="PTHR15599">
    <property type="entry name" value="RTDR1"/>
    <property type="match status" value="1"/>
</dbReference>
<protein>
    <submittedName>
        <fullName evidence="2">Uncharacterized protein</fullName>
    </submittedName>
</protein>
<dbReference type="InterPro" id="IPR011989">
    <property type="entry name" value="ARM-like"/>
</dbReference>
<keyword evidence="1" id="KW-0472">Membrane</keyword>
<dbReference type="InterPro" id="IPR016024">
    <property type="entry name" value="ARM-type_fold"/>
</dbReference>
<reference evidence="2" key="1">
    <citation type="journal article" date="2023" name="Insect Mol. Biol.">
        <title>Genome sequencing provides insights into the evolution of gene families encoding plant cell wall-degrading enzymes in longhorned beetles.</title>
        <authorList>
            <person name="Shin N.R."/>
            <person name="Okamura Y."/>
            <person name="Kirsch R."/>
            <person name="Pauchet Y."/>
        </authorList>
    </citation>
    <scope>NUCLEOTIDE SEQUENCE</scope>
    <source>
        <strain evidence="2">RBIC_L_NR</strain>
    </source>
</reference>
<gene>
    <name evidence="2" type="ORF">NQ314_015118</name>
</gene>
<dbReference type="PANTHER" id="PTHR15599:SF1">
    <property type="entry name" value="RADIAL SPOKE HEAD 14 HOMOLOG"/>
    <property type="match status" value="1"/>
</dbReference>
<dbReference type="SUPFAM" id="SSF48371">
    <property type="entry name" value="ARM repeat"/>
    <property type="match status" value="1"/>
</dbReference>
<keyword evidence="1" id="KW-0812">Transmembrane</keyword>
<dbReference type="EMBL" id="JANEYF010004207">
    <property type="protein sequence ID" value="KAJ8931920.1"/>
    <property type="molecule type" value="Genomic_DNA"/>
</dbReference>
<name>A0AAV8X0A2_9CUCU</name>
<feature type="transmembrane region" description="Helical" evidence="1">
    <location>
        <begin position="182"/>
        <end position="208"/>
    </location>
</feature>
<accession>A0AAV8X0A2</accession>
<feature type="non-terminal residue" evidence="2">
    <location>
        <position position="281"/>
    </location>
</feature>
<dbReference type="InterPro" id="IPR042856">
    <property type="entry name" value="RSP14"/>
</dbReference>
<evidence type="ECO:0000313" key="3">
    <source>
        <dbReference type="Proteomes" id="UP001162156"/>
    </source>
</evidence>